<organism evidence="2 3">
    <name type="scientific">Aspergillus caelatus</name>
    <dbReference type="NCBI Taxonomy" id="61420"/>
    <lineage>
        <taxon>Eukaryota</taxon>
        <taxon>Fungi</taxon>
        <taxon>Dikarya</taxon>
        <taxon>Ascomycota</taxon>
        <taxon>Pezizomycotina</taxon>
        <taxon>Eurotiomycetes</taxon>
        <taxon>Eurotiomycetidae</taxon>
        <taxon>Eurotiales</taxon>
        <taxon>Aspergillaceae</taxon>
        <taxon>Aspergillus</taxon>
        <taxon>Aspergillus subgen. Circumdati</taxon>
    </lineage>
</organism>
<evidence type="ECO:0000313" key="3">
    <source>
        <dbReference type="Proteomes" id="UP000326268"/>
    </source>
</evidence>
<proteinExistence type="predicted"/>
<dbReference type="RefSeq" id="XP_031920312.1">
    <property type="nucleotide sequence ID" value="XM_032069509.1"/>
</dbReference>
<accession>A0A5N6ZHW9</accession>
<dbReference type="EMBL" id="ML738079">
    <property type="protein sequence ID" value="KAE8357231.1"/>
    <property type="molecule type" value="Genomic_DNA"/>
</dbReference>
<evidence type="ECO:0000256" key="1">
    <source>
        <dbReference type="SAM" id="SignalP"/>
    </source>
</evidence>
<reference evidence="2 3" key="1">
    <citation type="submission" date="2019-04" db="EMBL/GenBank/DDBJ databases">
        <title>Friends and foes A comparative genomics studyof 23 Aspergillus species from section Flavi.</title>
        <authorList>
            <consortium name="DOE Joint Genome Institute"/>
            <person name="Kjaerbolling I."/>
            <person name="Vesth T."/>
            <person name="Frisvad J.C."/>
            <person name="Nybo J.L."/>
            <person name="Theobald S."/>
            <person name="Kildgaard S."/>
            <person name="Isbrandt T."/>
            <person name="Kuo A."/>
            <person name="Sato A."/>
            <person name="Lyhne E.K."/>
            <person name="Kogle M.E."/>
            <person name="Wiebenga A."/>
            <person name="Kun R.S."/>
            <person name="Lubbers R.J."/>
            <person name="Makela M.R."/>
            <person name="Barry K."/>
            <person name="Chovatia M."/>
            <person name="Clum A."/>
            <person name="Daum C."/>
            <person name="Haridas S."/>
            <person name="He G."/>
            <person name="LaButti K."/>
            <person name="Lipzen A."/>
            <person name="Mondo S."/>
            <person name="Riley R."/>
            <person name="Salamov A."/>
            <person name="Simmons B.A."/>
            <person name="Magnuson J.K."/>
            <person name="Henrissat B."/>
            <person name="Mortensen U.H."/>
            <person name="Larsen T.O."/>
            <person name="Devries R.P."/>
            <person name="Grigoriev I.V."/>
            <person name="Machida M."/>
            <person name="Baker S.E."/>
            <person name="Andersen M.R."/>
        </authorList>
    </citation>
    <scope>NUCLEOTIDE SEQUENCE [LARGE SCALE GENOMIC DNA]</scope>
    <source>
        <strain evidence="2 3">CBS 763.97</strain>
    </source>
</reference>
<dbReference type="GeneID" id="43653955"/>
<keyword evidence="3" id="KW-1185">Reference proteome</keyword>
<gene>
    <name evidence="2" type="ORF">BDV27DRAFT_139726</name>
</gene>
<evidence type="ECO:0008006" key="4">
    <source>
        <dbReference type="Google" id="ProtNLM"/>
    </source>
</evidence>
<dbReference type="AlphaFoldDB" id="A0A5N6ZHW9"/>
<protein>
    <recommendedName>
        <fullName evidence="4">Invertebrate defensins family profile domain-containing protein</fullName>
    </recommendedName>
</protein>
<keyword evidence="1" id="KW-0732">Signal</keyword>
<feature type="signal peptide" evidence="1">
    <location>
        <begin position="1"/>
        <end position="18"/>
    </location>
</feature>
<evidence type="ECO:0000313" key="2">
    <source>
        <dbReference type="EMBL" id="KAE8357231.1"/>
    </source>
</evidence>
<dbReference type="Proteomes" id="UP000326268">
    <property type="component" value="Unassembled WGS sequence"/>
</dbReference>
<name>A0A5N6ZHW9_9EURO</name>
<feature type="chain" id="PRO_5024826755" description="Invertebrate defensins family profile domain-containing protein" evidence="1">
    <location>
        <begin position="19"/>
        <end position="86"/>
    </location>
</feature>
<sequence length="86" mass="9236">MKTICTLAVFILLLGTDAAEYGAAEKVGFNLPRNGISVTALNGLIGHQAFCGGWEPPYYCGNLCGSLGYRCYQCTAIDCRCLRFGC</sequence>